<accession>A0A146K059</accession>
<feature type="non-terminal residue" evidence="2">
    <location>
        <position position="1"/>
    </location>
</feature>
<feature type="compositionally biased region" description="Basic and acidic residues" evidence="1">
    <location>
        <begin position="493"/>
        <end position="509"/>
    </location>
</feature>
<feature type="compositionally biased region" description="Polar residues" evidence="1">
    <location>
        <begin position="444"/>
        <end position="469"/>
    </location>
</feature>
<gene>
    <name evidence="2" type="ORF">TPC1_30348</name>
</gene>
<feature type="compositionally biased region" description="Basic and acidic residues" evidence="1">
    <location>
        <begin position="563"/>
        <end position="582"/>
    </location>
</feature>
<dbReference type="AlphaFoldDB" id="A0A146K059"/>
<feature type="compositionally biased region" description="Basic and acidic residues" evidence="1">
    <location>
        <begin position="415"/>
        <end position="443"/>
    </location>
</feature>
<feature type="region of interest" description="Disordered" evidence="1">
    <location>
        <begin position="415"/>
        <end position="605"/>
    </location>
</feature>
<sequence length="683" mass="80359">SKSSVKQSFREYVTLESLEQLQKPFNHQFLQQQALNKSFELPQLNKSFQMPKSPILTNTALKSREFTSTGSKPELAFHQKQKVVSKDLNLMTFQLTKLKLQQVKQKAHVLQKLKKLLMVTNKQKLSVKKLKSSVTQTQNNQFFKVFVFNFAQKCKIKSHMQKIRMVLHRKNELQLKTLNQLNKQFIQLTELQKWRQSLCSKFKFRLKYLQTKQFAAEMHILYLKLNFKRNLQKHMGWQLSQLQAPSPNKSPRMTINQLLRLNYSYANKSPRKIDESKLYQVRLAQVKNCYQRLLEVFTILSLRKQLQVTKKKLFIEKKLQLKLKKMVQKSEFEVKVEKEQSLVREVGLQRAKSELLLLKATQERYLQKKEAEKLKLAKIEAEKRAKLEFELKQSSERKKAEEQKQIERRKKQEIEAKMLEQKKELNGKQEEKAAKDIPVKKPSETQNGQQLNSPDNQGKNEPRNIQQITEEMKSVEVPKTQENSQLKPPAQKEQIKTVKAVKDQIKEQPKLPNDQNTQNLPSKFPIQGETQQPKLPKPEKPERQTQNEERGQKDQIPQQQIAKNHEFQQIEIQTRQKDEQAEQKPLQTNLEQNKIPEQNVSKIEKPETFEAKNTFENEIQAILASKQQKRQENRQKASKFKLKALKQAFNAANQIEDLVVTQKVICKYQLKGLVELTKLVNVM</sequence>
<evidence type="ECO:0000313" key="2">
    <source>
        <dbReference type="EMBL" id="JAP90157.1"/>
    </source>
</evidence>
<evidence type="ECO:0000256" key="1">
    <source>
        <dbReference type="SAM" id="MobiDB-lite"/>
    </source>
</evidence>
<reference evidence="2" key="1">
    <citation type="submission" date="2015-07" db="EMBL/GenBank/DDBJ databases">
        <title>Adaptation to a free-living lifestyle via gene acquisitions in the diplomonad Trepomonas sp. PC1.</title>
        <authorList>
            <person name="Xu F."/>
            <person name="Jerlstrom-Hultqvist J."/>
            <person name="Kolisko M."/>
            <person name="Simpson A.G.B."/>
            <person name="Roger A.J."/>
            <person name="Svard S.G."/>
            <person name="Andersson J.O."/>
        </authorList>
    </citation>
    <scope>NUCLEOTIDE SEQUENCE</scope>
    <source>
        <strain evidence="2">PC1</strain>
    </source>
</reference>
<feature type="non-terminal residue" evidence="2">
    <location>
        <position position="683"/>
    </location>
</feature>
<proteinExistence type="predicted"/>
<feature type="compositionally biased region" description="Polar residues" evidence="1">
    <location>
        <begin position="585"/>
        <end position="601"/>
    </location>
</feature>
<name>A0A146K059_9EUKA</name>
<feature type="compositionally biased region" description="Basic and acidic residues" evidence="1">
    <location>
        <begin position="536"/>
        <end position="553"/>
    </location>
</feature>
<organism evidence="2">
    <name type="scientific">Trepomonas sp. PC1</name>
    <dbReference type="NCBI Taxonomy" id="1076344"/>
    <lineage>
        <taxon>Eukaryota</taxon>
        <taxon>Metamonada</taxon>
        <taxon>Diplomonadida</taxon>
        <taxon>Hexamitidae</taxon>
        <taxon>Hexamitinae</taxon>
        <taxon>Trepomonas</taxon>
    </lineage>
</organism>
<protein>
    <submittedName>
        <fullName evidence="2">Uncharacterized protein</fullName>
    </submittedName>
</protein>
<dbReference type="EMBL" id="GDID01006449">
    <property type="protein sequence ID" value="JAP90157.1"/>
    <property type="molecule type" value="Transcribed_RNA"/>
</dbReference>